<feature type="compositionally biased region" description="Acidic residues" evidence="1">
    <location>
        <begin position="484"/>
        <end position="515"/>
    </location>
</feature>
<evidence type="ECO:0008006" key="4">
    <source>
        <dbReference type="Google" id="ProtNLM"/>
    </source>
</evidence>
<reference evidence="2" key="1">
    <citation type="submission" date="2020-11" db="EMBL/GenBank/DDBJ databases">
        <authorList>
            <person name="Koelle M."/>
            <person name="Horta M.A.C."/>
            <person name="Nowrousian M."/>
            <person name="Ohm R.A."/>
            <person name="Benz P."/>
            <person name="Pilgard A."/>
        </authorList>
    </citation>
    <scope>NUCLEOTIDE SEQUENCE</scope>
    <source>
        <strain evidence="2">FPRL280</strain>
    </source>
</reference>
<organism evidence="2 3">
    <name type="scientific">Rhodonia placenta</name>
    <dbReference type="NCBI Taxonomy" id="104341"/>
    <lineage>
        <taxon>Eukaryota</taxon>
        <taxon>Fungi</taxon>
        <taxon>Dikarya</taxon>
        <taxon>Basidiomycota</taxon>
        <taxon>Agaricomycotina</taxon>
        <taxon>Agaricomycetes</taxon>
        <taxon>Polyporales</taxon>
        <taxon>Adustoporiaceae</taxon>
        <taxon>Rhodonia</taxon>
    </lineage>
</organism>
<dbReference type="Gene3D" id="3.80.10.10">
    <property type="entry name" value="Ribonuclease Inhibitor"/>
    <property type="match status" value="1"/>
</dbReference>
<evidence type="ECO:0000313" key="3">
    <source>
        <dbReference type="Proteomes" id="UP000639403"/>
    </source>
</evidence>
<dbReference type="EMBL" id="JADOXO010000494">
    <property type="protein sequence ID" value="KAF9803609.1"/>
    <property type="molecule type" value="Genomic_DNA"/>
</dbReference>
<sequence length="575" mass="64913">MPPHRALQIVEIVREICLYFNAPVSFFRNVLLCLALVNKTFSQIALDLLWEELDDVVYAFKLFTAFEGIPARKHLEAVSAGAYGRGEPLHYEWIRFRSYALRVRTLRLDFGLSPTPGAAVLAHLTRLNPYRTLLFPGLRSVHWIRSSILDSSINASRVLHDCFRSNIIRCEDDIHHKVSLQIISSVTAASLQRIAIHYISHPSAYPPTLWSCNLRSVNLDCPHVGVDIINALRSLERLETLELMADHITGEFTRSFGFCALRTLSLGRNLRLVTDILTTVKSPVLHQFETQVNEGTLEKWHECLSIVSSQFSSSLRSISIHVYTGNSEDTPNVIFAELMEPIYSIHGLEVLSLEVAGCDRRHLKERDFSRMARSWSNLRTCDTLFDSRWACDPHSPPVLHPRVMAEFLQFCPKLETLVVPKVDMSLDALNTLPPFKSSALCWLDFGYCKSTAVPHPDFLARYIDSMAPNLDLGYMLRRIVNDESVEDDASSGEGGDSDNEGSADVDDGDDADSVSEDGTGVDIQENSLNILSRHEDPPESKDEYSSTPARSAVPTWHDTIRLMYDIRRQRWALRG</sequence>
<dbReference type="InterPro" id="IPR032675">
    <property type="entry name" value="LRR_dom_sf"/>
</dbReference>
<protein>
    <recommendedName>
        <fullName evidence="4">F-box domain-containing protein</fullName>
    </recommendedName>
</protein>
<dbReference type="Proteomes" id="UP000639403">
    <property type="component" value="Unassembled WGS sequence"/>
</dbReference>
<comment type="caution">
    <text evidence="2">The sequence shown here is derived from an EMBL/GenBank/DDBJ whole genome shotgun (WGS) entry which is preliminary data.</text>
</comment>
<dbReference type="SUPFAM" id="SSF52047">
    <property type="entry name" value="RNI-like"/>
    <property type="match status" value="1"/>
</dbReference>
<feature type="compositionally biased region" description="Basic and acidic residues" evidence="1">
    <location>
        <begin position="532"/>
        <end position="544"/>
    </location>
</feature>
<proteinExistence type="predicted"/>
<evidence type="ECO:0000256" key="1">
    <source>
        <dbReference type="SAM" id="MobiDB-lite"/>
    </source>
</evidence>
<dbReference type="AlphaFoldDB" id="A0A8H7NU40"/>
<gene>
    <name evidence="2" type="ORF">IEO21_09625</name>
</gene>
<name>A0A8H7NU40_9APHY</name>
<feature type="region of interest" description="Disordered" evidence="1">
    <location>
        <begin position="484"/>
        <end position="552"/>
    </location>
</feature>
<reference evidence="2" key="2">
    <citation type="journal article" name="Front. Microbiol.">
        <title>Degradative Capacity of Two Strains of Rhodonia placenta: From Phenotype to Genotype.</title>
        <authorList>
            <person name="Kolle M."/>
            <person name="Horta M.A.C."/>
            <person name="Nowrousian M."/>
            <person name="Ohm R.A."/>
            <person name="Benz J.P."/>
            <person name="Pilgard A."/>
        </authorList>
    </citation>
    <scope>NUCLEOTIDE SEQUENCE</scope>
    <source>
        <strain evidence="2">FPRL280</strain>
    </source>
</reference>
<accession>A0A8H7NU40</accession>
<evidence type="ECO:0000313" key="2">
    <source>
        <dbReference type="EMBL" id="KAF9803609.1"/>
    </source>
</evidence>